<dbReference type="InterPro" id="IPR012337">
    <property type="entry name" value="RNaseH-like_sf"/>
</dbReference>
<dbReference type="EMBL" id="KV423986">
    <property type="protein sequence ID" value="KZT55964.1"/>
    <property type="molecule type" value="Genomic_DNA"/>
</dbReference>
<accession>A0A165F121</accession>
<organism evidence="1 2">
    <name type="scientific">Calocera cornea HHB12733</name>
    <dbReference type="NCBI Taxonomy" id="1353952"/>
    <lineage>
        <taxon>Eukaryota</taxon>
        <taxon>Fungi</taxon>
        <taxon>Dikarya</taxon>
        <taxon>Basidiomycota</taxon>
        <taxon>Agaricomycotina</taxon>
        <taxon>Dacrymycetes</taxon>
        <taxon>Dacrymycetales</taxon>
        <taxon>Dacrymycetaceae</taxon>
        <taxon>Calocera</taxon>
    </lineage>
</organism>
<feature type="non-terminal residue" evidence="1">
    <location>
        <position position="1"/>
    </location>
</feature>
<proteinExistence type="predicted"/>
<dbReference type="Proteomes" id="UP000076842">
    <property type="component" value="Unassembled WGS sequence"/>
</dbReference>
<dbReference type="AlphaFoldDB" id="A0A165F121"/>
<protein>
    <submittedName>
        <fullName evidence="1">Uncharacterized protein</fullName>
    </submittedName>
</protein>
<evidence type="ECO:0000313" key="2">
    <source>
        <dbReference type="Proteomes" id="UP000076842"/>
    </source>
</evidence>
<reference evidence="1 2" key="1">
    <citation type="journal article" date="2016" name="Mol. Biol. Evol.">
        <title>Comparative Genomics of Early-Diverging Mushroom-Forming Fungi Provides Insights into the Origins of Lignocellulose Decay Capabilities.</title>
        <authorList>
            <person name="Nagy L.G."/>
            <person name="Riley R."/>
            <person name="Tritt A."/>
            <person name="Adam C."/>
            <person name="Daum C."/>
            <person name="Floudas D."/>
            <person name="Sun H."/>
            <person name="Yadav J.S."/>
            <person name="Pangilinan J."/>
            <person name="Larsson K.H."/>
            <person name="Matsuura K."/>
            <person name="Barry K."/>
            <person name="Labutti K."/>
            <person name="Kuo R."/>
            <person name="Ohm R.A."/>
            <person name="Bhattacharya S.S."/>
            <person name="Shirouzu T."/>
            <person name="Yoshinaga Y."/>
            <person name="Martin F.M."/>
            <person name="Grigoriev I.V."/>
            <person name="Hibbett D.S."/>
        </authorList>
    </citation>
    <scope>NUCLEOTIDE SEQUENCE [LARGE SCALE GENOMIC DNA]</scope>
    <source>
        <strain evidence="1 2">HHB12733</strain>
    </source>
</reference>
<dbReference type="STRING" id="1353952.A0A165F121"/>
<name>A0A165F121_9BASI</name>
<dbReference type="SUPFAM" id="SSF53098">
    <property type="entry name" value="Ribonuclease H-like"/>
    <property type="match status" value="1"/>
</dbReference>
<keyword evidence="2" id="KW-1185">Reference proteome</keyword>
<evidence type="ECO:0000313" key="1">
    <source>
        <dbReference type="EMBL" id="KZT55964.1"/>
    </source>
</evidence>
<sequence>LQLILDVCTRWSSTYAMVTCALELCSSLEAVLLIPEHAENLAHFWITATSWKGIQDLANILECAHKGRQRLSADSYPTLFMAIPALEAPMAAWEKLQKTTYARDKVMQEFIEAGIWMTSAYYLKMEKTDAYAIAMILTP</sequence>
<dbReference type="OrthoDB" id="3172935at2759"/>
<gene>
    <name evidence="1" type="ORF">CALCODRAFT_436466</name>
</gene>
<dbReference type="InParanoid" id="A0A165F121"/>